<organism evidence="2 3">
    <name type="scientific">Nocardia pseudobrasiliensis</name>
    <dbReference type="NCBI Taxonomy" id="45979"/>
    <lineage>
        <taxon>Bacteria</taxon>
        <taxon>Bacillati</taxon>
        <taxon>Actinomycetota</taxon>
        <taxon>Actinomycetes</taxon>
        <taxon>Mycobacteriales</taxon>
        <taxon>Nocardiaceae</taxon>
        <taxon>Nocardia</taxon>
    </lineage>
</organism>
<keyword evidence="1" id="KW-0812">Transmembrane</keyword>
<protein>
    <recommendedName>
        <fullName evidence="4">DUF202 domain-containing protein</fullName>
    </recommendedName>
</protein>
<feature type="transmembrane region" description="Helical" evidence="1">
    <location>
        <begin position="58"/>
        <end position="80"/>
    </location>
</feature>
<accession>A0A370I333</accession>
<gene>
    <name evidence="2" type="ORF">DFR76_107504</name>
</gene>
<reference evidence="2 3" key="1">
    <citation type="submission" date="2018-07" db="EMBL/GenBank/DDBJ databases">
        <title>Genomic Encyclopedia of Type Strains, Phase IV (KMG-IV): sequencing the most valuable type-strain genomes for metagenomic binning, comparative biology and taxonomic classification.</title>
        <authorList>
            <person name="Goeker M."/>
        </authorList>
    </citation>
    <scope>NUCLEOTIDE SEQUENCE [LARGE SCALE GENOMIC DNA]</scope>
    <source>
        <strain evidence="2 3">DSM 44290</strain>
    </source>
</reference>
<evidence type="ECO:0000313" key="3">
    <source>
        <dbReference type="Proteomes" id="UP000254869"/>
    </source>
</evidence>
<keyword evidence="3" id="KW-1185">Reference proteome</keyword>
<proteinExistence type="predicted"/>
<comment type="caution">
    <text evidence="2">The sequence shown here is derived from an EMBL/GenBank/DDBJ whole genome shotgun (WGS) entry which is preliminary data.</text>
</comment>
<sequence length="81" mass="8394">MANGLLLLHVALVADRLPVTILALISAVALTVVAAIALRRNRILHARHHGWVDGRLPIGIVACVVAAVAGAALVVGAVFYE</sequence>
<dbReference type="EMBL" id="QQBC01000007">
    <property type="protein sequence ID" value="RDI65126.1"/>
    <property type="molecule type" value="Genomic_DNA"/>
</dbReference>
<dbReference type="AlphaFoldDB" id="A0A370I333"/>
<evidence type="ECO:0000256" key="1">
    <source>
        <dbReference type="SAM" id="Phobius"/>
    </source>
</evidence>
<evidence type="ECO:0008006" key="4">
    <source>
        <dbReference type="Google" id="ProtNLM"/>
    </source>
</evidence>
<name>A0A370I333_9NOCA</name>
<evidence type="ECO:0000313" key="2">
    <source>
        <dbReference type="EMBL" id="RDI65126.1"/>
    </source>
</evidence>
<keyword evidence="1" id="KW-1133">Transmembrane helix</keyword>
<feature type="transmembrane region" description="Helical" evidence="1">
    <location>
        <begin position="20"/>
        <end position="38"/>
    </location>
</feature>
<dbReference type="Proteomes" id="UP000254869">
    <property type="component" value="Unassembled WGS sequence"/>
</dbReference>
<keyword evidence="1" id="KW-0472">Membrane</keyword>